<dbReference type="Proteomes" id="UP001611251">
    <property type="component" value="Unassembled WGS sequence"/>
</dbReference>
<dbReference type="EMBL" id="JBGFSN010000008">
    <property type="protein sequence ID" value="MFH8135982.1"/>
    <property type="molecule type" value="Genomic_DNA"/>
</dbReference>
<dbReference type="RefSeq" id="WP_397217325.1">
    <property type="nucleotide sequence ID" value="NZ_JBGFSN010000008.1"/>
</dbReference>
<reference evidence="10 11" key="1">
    <citation type="submission" date="2024-08" db="EMBL/GenBank/DDBJ databases">
        <title>Pantoea ronii - a newly identified human opportunistic pathogen.</title>
        <authorList>
            <person name="Keidar-Friedman D."/>
            <person name="Sorek N."/>
            <person name="Leshin-Carmel D."/>
            <person name="Tsur A."/>
            <person name="Amsalem M."/>
            <person name="Tolkach D."/>
            <person name="Brosh-Nissimov T."/>
        </authorList>
    </citation>
    <scope>NUCLEOTIDE SEQUENCE [LARGE SCALE GENOMIC DNA]</scope>
    <source>
        <strain evidence="10 11">AA23256</strain>
    </source>
</reference>
<evidence type="ECO:0000256" key="8">
    <source>
        <dbReference type="ARBA" id="ARBA00023002"/>
    </source>
</evidence>
<keyword evidence="8 9" id="KW-0560">Oxidoreductase</keyword>
<dbReference type="NCBIfam" id="NF003605">
    <property type="entry name" value="PRK05257.1-4"/>
    <property type="match status" value="1"/>
</dbReference>
<comment type="cofactor">
    <cofactor evidence="2 9">
        <name>FAD</name>
        <dbReference type="ChEBI" id="CHEBI:57692"/>
    </cofactor>
</comment>
<dbReference type="NCBIfam" id="TIGR01320">
    <property type="entry name" value="mal_quin_oxido"/>
    <property type="match status" value="1"/>
</dbReference>
<comment type="catalytic activity">
    <reaction evidence="1 9">
        <text>(S)-malate + a quinone = a quinol + oxaloacetate</text>
        <dbReference type="Rhea" id="RHEA:46012"/>
        <dbReference type="ChEBI" id="CHEBI:15589"/>
        <dbReference type="ChEBI" id="CHEBI:16452"/>
        <dbReference type="ChEBI" id="CHEBI:24646"/>
        <dbReference type="ChEBI" id="CHEBI:132124"/>
        <dbReference type="EC" id="1.1.5.4"/>
    </reaction>
</comment>
<dbReference type="NCBIfam" id="NF003603">
    <property type="entry name" value="PRK05257.1-1"/>
    <property type="match status" value="1"/>
</dbReference>
<dbReference type="EC" id="1.1.5.4" evidence="9"/>
<dbReference type="Pfam" id="PF06039">
    <property type="entry name" value="Mqo"/>
    <property type="match status" value="1"/>
</dbReference>
<comment type="similarity">
    <text evidence="4 9">Belongs to the MQO family.</text>
</comment>
<gene>
    <name evidence="9 10" type="primary">mqo</name>
    <name evidence="10" type="ORF">ABU178_17655</name>
</gene>
<dbReference type="NCBIfam" id="NF009875">
    <property type="entry name" value="PRK13339.1"/>
    <property type="match status" value="1"/>
</dbReference>
<proteinExistence type="inferred from homology"/>
<comment type="pathway">
    <text evidence="3 9">Carbohydrate metabolism; tricarboxylic acid cycle; oxaloacetate from (S)-malate (quinone route): step 1/1.</text>
</comment>
<dbReference type="InterPro" id="IPR006231">
    <property type="entry name" value="MQO"/>
</dbReference>
<organism evidence="10 11">
    <name type="scientific">Pantoea osteomyelitidis</name>
    <dbReference type="NCBI Taxonomy" id="3230026"/>
    <lineage>
        <taxon>Bacteria</taxon>
        <taxon>Pseudomonadati</taxon>
        <taxon>Pseudomonadota</taxon>
        <taxon>Gammaproteobacteria</taxon>
        <taxon>Enterobacterales</taxon>
        <taxon>Erwiniaceae</taxon>
        <taxon>Pantoea</taxon>
    </lineage>
</organism>
<evidence type="ECO:0000256" key="4">
    <source>
        <dbReference type="ARBA" id="ARBA00006389"/>
    </source>
</evidence>
<dbReference type="HAMAP" id="MF_00212">
    <property type="entry name" value="MQO"/>
    <property type="match status" value="1"/>
</dbReference>
<dbReference type="PANTHER" id="PTHR43104:SF2">
    <property type="entry name" value="L-2-HYDROXYGLUTARATE DEHYDROGENASE, MITOCHONDRIAL"/>
    <property type="match status" value="1"/>
</dbReference>
<evidence type="ECO:0000256" key="5">
    <source>
        <dbReference type="ARBA" id="ARBA00022532"/>
    </source>
</evidence>
<protein>
    <recommendedName>
        <fullName evidence="9">Probable malate:quinone oxidoreductase</fullName>
        <ecNumber evidence="9">1.1.5.4</ecNumber>
    </recommendedName>
    <alternativeName>
        <fullName evidence="9">MQO</fullName>
    </alternativeName>
    <alternativeName>
        <fullName evidence="9">Malate dehydrogenase [quinone]</fullName>
    </alternativeName>
</protein>
<evidence type="ECO:0000256" key="6">
    <source>
        <dbReference type="ARBA" id="ARBA00022630"/>
    </source>
</evidence>
<evidence type="ECO:0000256" key="3">
    <source>
        <dbReference type="ARBA" id="ARBA00005012"/>
    </source>
</evidence>
<evidence type="ECO:0000313" key="11">
    <source>
        <dbReference type="Proteomes" id="UP001611251"/>
    </source>
</evidence>
<comment type="caution">
    <text evidence="10">The sequence shown here is derived from an EMBL/GenBank/DDBJ whole genome shotgun (WGS) entry which is preliminary data.</text>
</comment>
<dbReference type="InterPro" id="IPR036188">
    <property type="entry name" value="FAD/NAD-bd_sf"/>
</dbReference>
<dbReference type="NCBIfam" id="NF003608">
    <property type="entry name" value="PRK05257.2-4"/>
    <property type="match status" value="1"/>
</dbReference>
<name>A0ABW7Q0I1_9GAMM</name>
<keyword evidence="7 9" id="KW-0274">FAD</keyword>
<evidence type="ECO:0000256" key="2">
    <source>
        <dbReference type="ARBA" id="ARBA00001974"/>
    </source>
</evidence>
<sequence length="537" mass="59072">MCKSAVNLALAMSAIGMDKASVQERKEVDVLLIGAGVMSATLGTYLQDLEPDWTIEMVERLDAVAEESSNGWNNAGTGHSALAELNYTPQKADGSIDITKAVAINESFQVSRQFWAYQVQKGNLHNPKSFINSTPHMSFVWGDDNVDFLRKRYHALQKSTLFRGMAYSEDPQEIAEWIPLVMNGRDGKQKVAATRTEIGTDVNFGEVTRQLIASLEKKPNFRLCTRQEVRDIKRLSDGRWQVTLLCLAQGTTRTLTARTLFIGAGGAALTLLQKSGIPEAKNYAGFPVGGSFLVTENPDVVKRHMAKVYGKASVGAPPMSVPHIDTRMLDGKQVLLFGPFATFSTRFLKQGSLMDMFGSMTTSNFMPMMHVGLKNFDLVKYLVDQVLQNDGDRMEALRNYVPQAKQEDWRLVTAGQRVQIIKKDEQQGGVLRLGTEVVTSEDGSISALLGASPGASTAAPIMLELMRKVFPEQMASPEWQTKIKAIIPSWGRKLNGDVAATEKVLAETSRILHLDYAPVTPMAANDEARETAHVVGK</sequence>
<evidence type="ECO:0000256" key="7">
    <source>
        <dbReference type="ARBA" id="ARBA00022827"/>
    </source>
</evidence>
<dbReference type="NCBIfam" id="NF003606">
    <property type="entry name" value="PRK05257.2-1"/>
    <property type="match status" value="1"/>
</dbReference>
<evidence type="ECO:0000313" key="10">
    <source>
        <dbReference type="EMBL" id="MFH8135982.1"/>
    </source>
</evidence>
<dbReference type="PANTHER" id="PTHR43104">
    <property type="entry name" value="L-2-HYDROXYGLUTARATE DEHYDROGENASE, MITOCHONDRIAL"/>
    <property type="match status" value="1"/>
</dbReference>
<dbReference type="SUPFAM" id="SSF51905">
    <property type="entry name" value="FAD/NAD(P)-binding domain"/>
    <property type="match status" value="1"/>
</dbReference>
<evidence type="ECO:0000256" key="9">
    <source>
        <dbReference type="HAMAP-Rule" id="MF_00212"/>
    </source>
</evidence>
<accession>A0ABW7Q0I1</accession>
<dbReference type="GO" id="GO:0008924">
    <property type="term" value="F:L-malate dehydrogenase (quinone) activity"/>
    <property type="evidence" value="ECO:0007669"/>
    <property type="project" value="UniProtKB-EC"/>
</dbReference>
<dbReference type="NCBIfam" id="NF003611">
    <property type="entry name" value="PRK05257.3-2"/>
    <property type="match status" value="1"/>
</dbReference>
<keyword evidence="6 9" id="KW-0285">Flavoprotein</keyword>
<evidence type="ECO:0000256" key="1">
    <source>
        <dbReference type="ARBA" id="ARBA00001139"/>
    </source>
</evidence>
<keyword evidence="11" id="KW-1185">Reference proteome</keyword>
<keyword evidence="5 9" id="KW-0816">Tricarboxylic acid cycle</keyword>